<accession>A0ABR8C998</accession>
<dbReference type="Proteomes" id="UP000618445">
    <property type="component" value="Unassembled WGS sequence"/>
</dbReference>
<gene>
    <name evidence="1" type="ORF">H6G05_07290</name>
</gene>
<comment type="caution">
    <text evidence="1">The sequence shown here is derived from an EMBL/GenBank/DDBJ whole genome shotgun (WGS) entry which is preliminary data.</text>
</comment>
<dbReference type="RefSeq" id="WP_190577538.1">
    <property type="nucleotide sequence ID" value="NZ_CAWPQU010000078.1"/>
</dbReference>
<proteinExistence type="predicted"/>
<name>A0ABR8C998_9CYAN</name>
<protein>
    <submittedName>
        <fullName evidence="1">Uncharacterized protein</fullName>
    </submittedName>
</protein>
<keyword evidence="2" id="KW-1185">Reference proteome</keyword>
<evidence type="ECO:0000313" key="2">
    <source>
        <dbReference type="Proteomes" id="UP000618445"/>
    </source>
</evidence>
<sequence length="188" mass="21645">MRDTDNSEFIQSSQGEDNQLTLVFDVAVTPERVRHANPDFEKFLLGLRQEAKDIIAIANASGGNYSEMKGIPNNELRIAVDEYHRCNNIVRIEVIRAPSHNRIAKPYNPWSLERKQRERIRKMMERLRKKYAIPEMFVDAVLDNCFGNVQYFGLCMLPEVGDRCDVRFDAPSVIAARAKELEMRQKGG</sequence>
<evidence type="ECO:0000313" key="1">
    <source>
        <dbReference type="EMBL" id="MBD2316650.1"/>
    </source>
</evidence>
<organism evidence="1 2">
    <name type="scientific">Phormidium tenue FACHB-1050</name>
    <dbReference type="NCBI Taxonomy" id="2692857"/>
    <lineage>
        <taxon>Bacteria</taxon>
        <taxon>Bacillati</taxon>
        <taxon>Cyanobacteriota</taxon>
        <taxon>Cyanophyceae</taxon>
        <taxon>Oscillatoriophycideae</taxon>
        <taxon>Oscillatoriales</taxon>
        <taxon>Oscillatoriaceae</taxon>
        <taxon>Phormidium</taxon>
    </lineage>
</organism>
<dbReference type="EMBL" id="JACJQY010000008">
    <property type="protein sequence ID" value="MBD2316650.1"/>
    <property type="molecule type" value="Genomic_DNA"/>
</dbReference>
<reference evidence="1 2" key="1">
    <citation type="journal article" date="2020" name="ISME J.">
        <title>Comparative genomics reveals insights into cyanobacterial evolution and habitat adaptation.</title>
        <authorList>
            <person name="Chen M.Y."/>
            <person name="Teng W.K."/>
            <person name="Zhao L."/>
            <person name="Hu C.X."/>
            <person name="Zhou Y.K."/>
            <person name="Han B.P."/>
            <person name="Song L.R."/>
            <person name="Shu W.S."/>
        </authorList>
    </citation>
    <scope>NUCLEOTIDE SEQUENCE [LARGE SCALE GENOMIC DNA]</scope>
    <source>
        <strain evidence="1 2">FACHB-1050</strain>
    </source>
</reference>